<dbReference type="EMBL" id="CAMPGE010004940">
    <property type="protein sequence ID" value="CAI2363790.1"/>
    <property type="molecule type" value="Genomic_DNA"/>
</dbReference>
<proteinExistence type="predicted"/>
<accession>A0AAD1U7K1</accession>
<reference evidence="1" key="1">
    <citation type="submission" date="2023-07" db="EMBL/GenBank/DDBJ databases">
        <authorList>
            <consortium name="AG Swart"/>
            <person name="Singh M."/>
            <person name="Singh A."/>
            <person name="Seah K."/>
            <person name="Emmerich C."/>
        </authorList>
    </citation>
    <scope>NUCLEOTIDE SEQUENCE</scope>
    <source>
        <strain evidence="1">DP1</strain>
    </source>
</reference>
<evidence type="ECO:0000313" key="1">
    <source>
        <dbReference type="EMBL" id="CAI2363790.1"/>
    </source>
</evidence>
<sequence length="76" mass="8970">MIPLTNSEAMTFLQNKGLKTLLPIEKKVIGHLTVFYNDSGEKHFEKEEFTQLMEKYFLMKTEMLELMNNYSSDFRG</sequence>
<keyword evidence="2" id="KW-1185">Reference proteome</keyword>
<dbReference type="AlphaFoldDB" id="A0AAD1U7K1"/>
<evidence type="ECO:0000313" key="2">
    <source>
        <dbReference type="Proteomes" id="UP001295684"/>
    </source>
</evidence>
<organism evidence="1 2">
    <name type="scientific">Euplotes crassus</name>
    <dbReference type="NCBI Taxonomy" id="5936"/>
    <lineage>
        <taxon>Eukaryota</taxon>
        <taxon>Sar</taxon>
        <taxon>Alveolata</taxon>
        <taxon>Ciliophora</taxon>
        <taxon>Intramacronucleata</taxon>
        <taxon>Spirotrichea</taxon>
        <taxon>Hypotrichia</taxon>
        <taxon>Euplotida</taxon>
        <taxon>Euplotidae</taxon>
        <taxon>Moneuplotes</taxon>
    </lineage>
</organism>
<name>A0AAD1U7K1_EUPCR</name>
<gene>
    <name evidence="1" type="ORF">ECRASSUSDP1_LOCUS5129</name>
</gene>
<dbReference type="Proteomes" id="UP001295684">
    <property type="component" value="Unassembled WGS sequence"/>
</dbReference>
<protein>
    <submittedName>
        <fullName evidence="1">Uncharacterized protein</fullName>
    </submittedName>
</protein>
<comment type="caution">
    <text evidence="1">The sequence shown here is derived from an EMBL/GenBank/DDBJ whole genome shotgun (WGS) entry which is preliminary data.</text>
</comment>